<name>A0ABV8JIH3_9BACL</name>
<accession>A0ABV8JIH3</accession>
<gene>
    <name evidence="2" type="ORF">ACFOUO_13095</name>
</gene>
<keyword evidence="1" id="KW-0812">Transmembrane</keyword>
<sequence>MIRPYRFLMILASAVILTAGGFWIVGNNSIRTIDLKNLHHQADLNGTLETIGKNNSLLGVSNKQILENLQSIDKKTLTTASIHQKLRSVHSGLGGQNNSLGGIQRVTGQQVALSTDLNGLSQLLTAKMDRINTSSGSQLTKVRQLHSITLDTKKKMQRVLEENVALEGKLRSAAEKSSRAQRSLP</sequence>
<protein>
    <submittedName>
        <fullName evidence="2">Uncharacterized protein</fullName>
    </submittedName>
</protein>
<dbReference type="Proteomes" id="UP001595843">
    <property type="component" value="Unassembled WGS sequence"/>
</dbReference>
<keyword evidence="1" id="KW-0472">Membrane</keyword>
<reference evidence="3" key="1">
    <citation type="journal article" date="2019" name="Int. J. Syst. Evol. Microbiol.">
        <title>The Global Catalogue of Microorganisms (GCM) 10K type strain sequencing project: providing services to taxonomists for standard genome sequencing and annotation.</title>
        <authorList>
            <consortium name="The Broad Institute Genomics Platform"/>
            <consortium name="The Broad Institute Genome Sequencing Center for Infectious Disease"/>
            <person name="Wu L."/>
            <person name="Ma J."/>
        </authorList>
    </citation>
    <scope>NUCLEOTIDE SEQUENCE [LARGE SCALE GENOMIC DNA]</scope>
    <source>
        <strain evidence="3">IBRC-M 10813</strain>
    </source>
</reference>
<proteinExistence type="predicted"/>
<comment type="caution">
    <text evidence="2">The sequence shown here is derived from an EMBL/GenBank/DDBJ whole genome shotgun (WGS) entry which is preliminary data.</text>
</comment>
<keyword evidence="1" id="KW-1133">Transmembrane helix</keyword>
<evidence type="ECO:0000313" key="2">
    <source>
        <dbReference type="EMBL" id="MFC4077737.1"/>
    </source>
</evidence>
<dbReference type="EMBL" id="JBHSAP010000015">
    <property type="protein sequence ID" value="MFC4077737.1"/>
    <property type="molecule type" value="Genomic_DNA"/>
</dbReference>
<feature type="transmembrane region" description="Helical" evidence="1">
    <location>
        <begin position="7"/>
        <end position="26"/>
    </location>
</feature>
<organism evidence="2 3">
    <name type="scientific">Salinithrix halophila</name>
    <dbReference type="NCBI Taxonomy" id="1485204"/>
    <lineage>
        <taxon>Bacteria</taxon>
        <taxon>Bacillati</taxon>
        <taxon>Bacillota</taxon>
        <taxon>Bacilli</taxon>
        <taxon>Bacillales</taxon>
        <taxon>Thermoactinomycetaceae</taxon>
        <taxon>Salinithrix</taxon>
    </lineage>
</organism>
<evidence type="ECO:0000313" key="3">
    <source>
        <dbReference type="Proteomes" id="UP001595843"/>
    </source>
</evidence>
<evidence type="ECO:0000256" key="1">
    <source>
        <dbReference type="SAM" id="Phobius"/>
    </source>
</evidence>
<dbReference type="RefSeq" id="WP_380705541.1">
    <property type="nucleotide sequence ID" value="NZ_JBHSAP010000015.1"/>
</dbReference>
<keyword evidence="3" id="KW-1185">Reference proteome</keyword>